<dbReference type="RefSeq" id="WP_130154093.1">
    <property type="nucleotide sequence ID" value="NZ_SCFB01000006.1"/>
</dbReference>
<accession>A0A4Q7DHM0</accession>
<dbReference type="Proteomes" id="UP000293550">
    <property type="component" value="Unassembled WGS sequence"/>
</dbReference>
<proteinExistence type="predicted"/>
<sequence>MLQDQNSSIDEKVLEFFEIQGKSNDDLKALDSVMPATDLLNLAIESTNESINTLMCTQLICKSIKGSNYDALKGASFLSMNIYFTITRLKSPISLMSKHTRRIIDTGDYLELSYYQKMARYLIKHLKKSGLPNIYERISNDMFESVEQDYRGFKYKISPLGRTLERNLTELLEKGQRHFHDVSFFDVSMRMTSHDLEARSLGLKLVSDMKKTEEHFKTKKIIYNNFVPLKGIFDVCVWPYIELESKAQELLTKMDETRKQFKGELSKLRAEKVANPKTSSESSSSSSTNTDRQALTEEPEPSQHEGQSSDDDESGVYGELHRMAIAANAASSSASASKSIASESSSSSSSSEVPFSPGLDVWKDLKGGKKQVKFDDMIKAFKHFLNADVDSSQTTEITFRGPNDMLTTIYCHTPHGSQLTKAWPAWRYSMIAGLMESGIKFAE</sequence>
<feature type="region of interest" description="Disordered" evidence="1">
    <location>
        <begin position="267"/>
        <end position="315"/>
    </location>
</feature>
<keyword evidence="3" id="KW-1185">Reference proteome</keyword>
<dbReference type="AlphaFoldDB" id="A0A4Q7DHM0"/>
<evidence type="ECO:0000313" key="3">
    <source>
        <dbReference type="Proteomes" id="UP000293550"/>
    </source>
</evidence>
<name>A0A4Q7DHM0_9PROT</name>
<evidence type="ECO:0000313" key="2">
    <source>
        <dbReference type="EMBL" id="RZI45840.1"/>
    </source>
</evidence>
<organism evidence="2 3">
    <name type="scientific">Candidatus Finniella inopinata</name>
    <dbReference type="NCBI Taxonomy" id="1696036"/>
    <lineage>
        <taxon>Bacteria</taxon>
        <taxon>Pseudomonadati</taxon>
        <taxon>Pseudomonadota</taxon>
        <taxon>Alphaproteobacteria</taxon>
        <taxon>Holosporales</taxon>
        <taxon>Candidatus Paracaedibacteraceae</taxon>
        <taxon>Candidatus Finniella</taxon>
    </lineage>
</organism>
<protein>
    <submittedName>
        <fullName evidence="2">Uncharacterized protein</fullName>
    </submittedName>
</protein>
<comment type="caution">
    <text evidence="2">The sequence shown here is derived from an EMBL/GenBank/DDBJ whole genome shotgun (WGS) entry which is preliminary data.</text>
</comment>
<gene>
    <name evidence="2" type="ORF">EQU50_05240</name>
</gene>
<evidence type="ECO:0000256" key="1">
    <source>
        <dbReference type="SAM" id="MobiDB-lite"/>
    </source>
</evidence>
<dbReference type="EMBL" id="SCFB01000006">
    <property type="protein sequence ID" value="RZI45840.1"/>
    <property type="molecule type" value="Genomic_DNA"/>
</dbReference>
<reference evidence="2 3" key="1">
    <citation type="submission" date="2018-10" db="EMBL/GenBank/DDBJ databases">
        <title>An updated phylogeny of the Alphaproteobacteria reveals that the parasitic Rickettsiales and Holosporales have independent origins.</title>
        <authorList>
            <person name="Munoz-Gomez S.A."/>
            <person name="Hess S."/>
            <person name="Burger G."/>
            <person name="Lang B.F."/>
            <person name="Susko E."/>
            <person name="Slamovits C.H."/>
            <person name="Roger A.J."/>
        </authorList>
    </citation>
    <scope>NUCLEOTIDE SEQUENCE [LARGE SCALE GENOMIC DNA]</scope>
    <source>
        <strain evidence="2">HOLO01</strain>
    </source>
</reference>